<dbReference type="PANTHER" id="PTHR35293">
    <property type="entry name" value="EGG CELL-SECRETED PROTEIN 1.5"/>
    <property type="match status" value="1"/>
</dbReference>
<dbReference type="GO" id="GO:0009567">
    <property type="term" value="P:double fertilization forming a zygote and endosperm"/>
    <property type="evidence" value="ECO:0007669"/>
    <property type="project" value="InterPro"/>
</dbReference>
<evidence type="ECO:0000313" key="1">
    <source>
        <dbReference type="EMBL" id="RVX13284.1"/>
    </source>
</evidence>
<sequence>MHVTDVALTISPIYTNHSIHASALDRHGSDAEALSFHSFSAWSLGSMASARYLDKSFSLAARLHADDDSSSKCWESLLELQACTGEVVLFFLNGETHLGPAVAKPFRPLSTNAGLPCLLPLVSLRGGRHPPRLL</sequence>
<dbReference type="EMBL" id="QGNW01000025">
    <property type="protein sequence ID" value="RVX13284.1"/>
    <property type="molecule type" value="Genomic_DNA"/>
</dbReference>
<proteinExistence type="predicted"/>
<organism evidence="1 2">
    <name type="scientific">Vitis vinifera</name>
    <name type="common">Grape</name>
    <dbReference type="NCBI Taxonomy" id="29760"/>
    <lineage>
        <taxon>Eukaryota</taxon>
        <taxon>Viridiplantae</taxon>
        <taxon>Streptophyta</taxon>
        <taxon>Embryophyta</taxon>
        <taxon>Tracheophyta</taxon>
        <taxon>Spermatophyta</taxon>
        <taxon>Magnoliopsida</taxon>
        <taxon>eudicotyledons</taxon>
        <taxon>Gunneridae</taxon>
        <taxon>Pentapetalae</taxon>
        <taxon>rosids</taxon>
        <taxon>Vitales</taxon>
        <taxon>Vitaceae</taxon>
        <taxon>Viteae</taxon>
        <taxon>Vitis</taxon>
    </lineage>
</organism>
<accession>A0A438JWE0</accession>
<dbReference type="InterPro" id="IPR044711">
    <property type="entry name" value="EC11-15"/>
</dbReference>
<protein>
    <submittedName>
        <fullName evidence="1">Egg cell-secreted protein 1.1</fullName>
    </submittedName>
</protein>
<dbReference type="PANTHER" id="PTHR35293:SF1">
    <property type="entry name" value="EGG CELL-SECRETED PROTEIN 1.5"/>
    <property type="match status" value="1"/>
</dbReference>
<comment type="caution">
    <text evidence="1">The sequence shown here is derived from an EMBL/GenBank/DDBJ whole genome shotgun (WGS) entry which is preliminary data.</text>
</comment>
<gene>
    <name evidence="1" type="primary">EC1.1_0</name>
    <name evidence="1" type="ORF">CK203_018064</name>
</gene>
<dbReference type="AlphaFoldDB" id="A0A438JWE0"/>
<evidence type="ECO:0000313" key="2">
    <source>
        <dbReference type="Proteomes" id="UP000288805"/>
    </source>
</evidence>
<dbReference type="Proteomes" id="UP000288805">
    <property type="component" value="Unassembled WGS sequence"/>
</dbReference>
<reference evidence="1 2" key="1">
    <citation type="journal article" date="2018" name="PLoS Genet.">
        <title>Population sequencing reveals clonal diversity and ancestral inbreeding in the grapevine cultivar Chardonnay.</title>
        <authorList>
            <person name="Roach M.J."/>
            <person name="Johnson D.L."/>
            <person name="Bohlmann J."/>
            <person name="van Vuuren H.J."/>
            <person name="Jones S.J."/>
            <person name="Pretorius I.S."/>
            <person name="Schmidt S.A."/>
            <person name="Borneman A.R."/>
        </authorList>
    </citation>
    <scope>NUCLEOTIDE SEQUENCE [LARGE SCALE GENOMIC DNA]</scope>
    <source>
        <strain evidence="2">cv. Chardonnay</strain>
        <tissue evidence="1">Leaf</tissue>
    </source>
</reference>
<name>A0A438JWE0_VITVI</name>